<evidence type="ECO:0000313" key="3">
    <source>
        <dbReference type="Proteomes" id="UP000541610"/>
    </source>
</evidence>
<dbReference type="Proteomes" id="UP000541610">
    <property type="component" value="Unassembled WGS sequence"/>
</dbReference>
<accession>A0A7J6NBI0</accession>
<feature type="region of interest" description="Disordered" evidence="1">
    <location>
        <begin position="209"/>
        <end position="234"/>
    </location>
</feature>
<dbReference type="EMBL" id="JABANP010000537">
    <property type="protein sequence ID" value="KAF4681186.1"/>
    <property type="molecule type" value="Genomic_DNA"/>
</dbReference>
<proteinExistence type="predicted"/>
<reference evidence="2 3" key="1">
    <citation type="submission" date="2020-04" db="EMBL/GenBank/DDBJ databases">
        <title>Perkinsus olseni comparative genomics.</title>
        <authorList>
            <person name="Bogema D.R."/>
        </authorList>
    </citation>
    <scope>NUCLEOTIDE SEQUENCE [LARGE SCALE GENOMIC DNA]</scope>
    <source>
        <strain evidence="2">00978-12</strain>
    </source>
</reference>
<evidence type="ECO:0000313" key="2">
    <source>
        <dbReference type="EMBL" id="KAF4681186.1"/>
    </source>
</evidence>
<organism evidence="2 3">
    <name type="scientific">Perkinsus olseni</name>
    <name type="common">Perkinsus atlanticus</name>
    <dbReference type="NCBI Taxonomy" id="32597"/>
    <lineage>
        <taxon>Eukaryota</taxon>
        <taxon>Sar</taxon>
        <taxon>Alveolata</taxon>
        <taxon>Perkinsozoa</taxon>
        <taxon>Perkinsea</taxon>
        <taxon>Perkinsida</taxon>
        <taxon>Perkinsidae</taxon>
        <taxon>Perkinsus</taxon>
    </lineage>
</organism>
<comment type="caution">
    <text evidence="2">The sequence shown here is derived from an EMBL/GenBank/DDBJ whole genome shotgun (WGS) entry which is preliminary data.</text>
</comment>
<gene>
    <name evidence="2" type="ORF">FOZ60_012467</name>
</gene>
<name>A0A7J6NBI0_PEROL</name>
<protein>
    <submittedName>
        <fullName evidence="2">Uncharacterized protein</fullName>
    </submittedName>
</protein>
<evidence type="ECO:0000256" key="1">
    <source>
        <dbReference type="SAM" id="MobiDB-lite"/>
    </source>
</evidence>
<sequence length="234" mass="26249">MDRITGSNLTYFVSCKLNSKIRVQKYLQVDHARFKTAQAGAHVQMGESLDILIYDLNRLYFEAHFTEPNVEKEEEYPKFDEFVKLNTDAYHHRDMILKIMDALPEHIASHLGVMRFTTVDENALGTPAPSADEDPFEEIAAPREEVAALTRYGGGNGQGLHRYGQAPTTGYGKFKHRPPGQKEWCTYHRVNTHWTSEYNAIKKLADDGEPIQAANTKDLPPNGGAATDSIAPSL</sequence>
<dbReference type="AlphaFoldDB" id="A0A7J6NBI0"/>